<dbReference type="RefSeq" id="WP_035948183.1">
    <property type="nucleotide sequence ID" value="NZ_BMEA01000001.1"/>
</dbReference>
<feature type="transmembrane region" description="Helical" evidence="2">
    <location>
        <begin position="168"/>
        <end position="189"/>
    </location>
</feature>
<name>A0A8H9KTX7_9MICO</name>
<dbReference type="Proteomes" id="UP000628079">
    <property type="component" value="Unassembled WGS sequence"/>
</dbReference>
<keyword evidence="2" id="KW-0472">Membrane</keyword>
<accession>A0A8H9KTX7</accession>
<feature type="domain" description="Anti-sigma K factor RskA C-terminal" evidence="3">
    <location>
        <begin position="171"/>
        <end position="302"/>
    </location>
</feature>
<gene>
    <name evidence="4" type="ORF">GCM10011314_16270</name>
</gene>
<reference evidence="4" key="1">
    <citation type="journal article" date="2014" name="Int. J. Syst. Evol. Microbiol.">
        <title>Complete genome sequence of Corynebacterium casei LMG S-19264T (=DSM 44701T), isolated from a smear-ripened cheese.</title>
        <authorList>
            <consortium name="US DOE Joint Genome Institute (JGI-PGF)"/>
            <person name="Walter F."/>
            <person name="Albersmeier A."/>
            <person name="Kalinowski J."/>
            <person name="Ruckert C."/>
        </authorList>
    </citation>
    <scope>NUCLEOTIDE SEQUENCE</scope>
    <source>
        <strain evidence="4">CGMCC 1.10749</strain>
    </source>
</reference>
<protein>
    <recommendedName>
        <fullName evidence="3">Anti-sigma K factor RskA C-terminal domain-containing protein</fullName>
    </recommendedName>
</protein>
<dbReference type="EMBL" id="BMEA01000001">
    <property type="protein sequence ID" value="GGB77363.1"/>
    <property type="molecule type" value="Genomic_DNA"/>
</dbReference>
<reference evidence="4" key="2">
    <citation type="submission" date="2020-09" db="EMBL/GenBank/DDBJ databases">
        <authorList>
            <person name="Sun Q."/>
            <person name="Zhou Y."/>
        </authorList>
    </citation>
    <scope>NUCLEOTIDE SEQUENCE</scope>
    <source>
        <strain evidence="4">CGMCC 1.10749</strain>
    </source>
</reference>
<keyword evidence="2" id="KW-0812">Transmembrane</keyword>
<feature type="region of interest" description="Disordered" evidence="1">
    <location>
        <begin position="86"/>
        <end position="116"/>
    </location>
</feature>
<dbReference type="Pfam" id="PF10099">
    <property type="entry name" value="RskA_C"/>
    <property type="match status" value="1"/>
</dbReference>
<dbReference type="AlphaFoldDB" id="A0A8H9KTX7"/>
<evidence type="ECO:0000259" key="3">
    <source>
        <dbReference type="Pfam" id="PF10099"/>
    </source>
</evidence>
<dbReference type="GO" id="GO:0005886">
    <property type="term" value="C:plasma membrane"/>
    <property type="evidence" value="ECO:0007669"/>
    <property type="project" value="InterPro"/>
</dbReference>
<comment type="caution">
    <text evidence="4">The sequence shown here is derived from an EMBL/GenBank/DDBJ whole genome shotgun (WGS) entry which is preliminary data.</text>
</comment>
<keyword evidence="2" id="KW-1133">Transmembrane helix</keyword>
<dbReference type="InterPro" id="IPR018764">
    <property type="entry name" value="RskA_C"/>
</dbReference>
<evidence type="ECO:0000256" key="2">
    <source>
        <dbReference type="SAM" id="Phobius"/>
    </source>
</evidence>
<proteinExistence type="predicted"/>
<sequence>MIRPPAHTRGDVLPTEHLADERLVDLALDEDALTHERAHLGVCALCRDALASLSRTVGVTREASSVELVTPGPGLWSRIEAALDDPALDDPHAVDPDIVDPGVDDPGVDDPSAAPDEVPVPAALRTEPMPDVAVLPPAPTEASASPEVVVPLRTAGGRGQASRPRPALGWLAAACAAGVLLGAGGIVVADRLREPAVDPARTVATAELDTLDTAQRLGTATVSERADDVTLEVAARDLRPADGGYVEVWLINRDLQRMVSVGVLDEKSADQTFPISRRLLDEGYVIVDLSREQFDDKPQHSGDSLVRGSLTTRA</sequence>
<organism evidence="4 5">
    <name type="scientific">Knoellia flava</name>
    <dbReference type="NCBI Taxonomy" id="913969"/>
    <lineage>
        <taxon>Bacteria</taxon>
        <taxon>Bacillati</taxon>
        <taxon>Actinomycetota</taxon>
        <taxon>Actinomycetes</taxon>
        <taxon>Micrococcales</taxon>
        <taxon>Intrasporangiaceae</taxon>
        <taxon>Knoellia</taxon>
    </lineage>
</organism>
<evidence type="ECO:0000256" key="1">
    <source>
        <dbReference type="SAM" id="MobiDB-lite"/>
    </source>
</evidence>
<evidence type="ECO:0000313" key="4">
    <source>
        <dbReference type="EMBL" id="GGB77363.1"/>
    </source>
</evidence>
<evidence type="ECO:0000313" key="5">
    <source>
        <dbReference type="Proteomes" id="UP000628079"/>
    </source>
</evidence>
<feature type="region of interest" description="Disordered" evidence="1">
    <location>
        <begin position="295"/>
        <end position="314"/>
    </location>
</feature>